<evidence type="ECO:0000256" key="6">
    <source>
        <dbReference type="SAM" id="MobiDB-lite"/>
    </source>
</evidence>
<feature type="transmembrane region" description="Helical" evidence="5">
    <location>
        <begin position="117"/>
        <end position="138"/>
    </location>
</feature>
<dbReference type="GO" id="GO:0065002">
    <property type="term" value="P:intracellular protein transmembrane transport"/>
    <property type="evidence" value="ECO:0007669"/>
    <property type="project" value="TreeGrafter"/>
</dbReference>
<dbReference type="GO" id="GO:0009977">
    <property type="term" value="F:proton motive force dependent protein transmembrane transporter activity"/>
    <property type="evidence" value="ECO:0007669"/>
    <property type="project" value="TreeGrafter"/>
</dbReference>
<keyword evidence="5" id="KW-1003">Cell membrane</keyword>
<dbReference type="NCBIfam" id="TIGR00945">
    <property type="entry name" value="tatC"/>
    <property type="match status" value="1"/>
</dbReference>
<feature type="compositionally biased region" description="Acidic residues" evidence="6">
    <location>
        <begin position="242"/>
        <end position="254"/>
    </location>
</feature>
<proteinExistence type="inferred from homology"/>
<keyword evidence="3 5" id="KW-1133">Transmembrane helix</keyword>
<comment type="function">
    <text evidence="5">Part of the twin-arginine translocation (Tat) system that transports large folded proteins containing a characteristic twin-arginine motif in their signal peptide across membranes. Together with TatB, TatC is part of a receptor directly interacting with Tat signal peptides.</text>
</comment>
<evidence type="ECO:0000256" key="5">
    <source>
        <dbReference type="HAMAP-Rule" id="MF_00902"/>
    </source>
</evidence>
<comment type="subcellular location">
    <subcellularLocation>
        <location evidence="5">Cell membrane</location>
        <topology evidence="5">Multi-pass membrane protein</topology>
    </subcellularLocation>
    <subcellularLocation>
        <location evidence="1">Membrane</location>
        <topology evidence="1">Multi-pass membrane protein</topology>
    </subcellularLocation>
</comment>
<dbReference type="GO" id="GO:0043953">
    <property type="term" value="P:protein transport by the Tat complex"/>
    <property type="evidence" value="ECO:0007669"/>
    <property type="project" value="UniProtKB-UniRule"/>
</dbReference>
<dbReference type="InterPro" id="IPR019820">
    <property type="entry name" value="Sec-indep_translocase_CS"/>
</dbReference>
<dbReference type="GO" id="GO:0033281">
    <property type="term" value="C:TAT protein transport complex"/>
    <property type="evidence" value="ECO:0007669"/>
    <property type="project" value="UniProtKB-UniRule"/>
</dbReference>
<feature type="transmembrane region" description="Helical" evidence="5">
    <location>
        <begin position="75"/>
        <end position="96"/>
    </location>
</feature>
<feature type="region of interest" description="Disordered" evidence="6">
    <location>
        <begin position="240"/>
        <end position="260"/>
    </location>
</feature>
<dbReference type="HAMAP" id="MF_00902">
    <property type="entry name" value="TatC"/>
    <property type="match status" value="1"/>
</dbReference>
<dbReference type="PROSITE" id="PS01218">
    <property type="entry name" value="TATC"/>
    <property type="match status" value="1"/>
</dbReference>
<organism evidence="7 8">
    <name type="scientific">Vibrio algicola</name>
    <dbReference type="NCBI Taxonomy" id="2662262"/>
    <lineage>
        <taxon>Bacteria</taxon>
        <taxon>Pseudomonadati</taxon>
        <taxon>Pseudomonadota</taxon>
        <taxon>Gammaproteobacteria</taxon>
        <taxon>Vibrionales</taxon>
        <taxon>Vibrionaceae</taxon>
        <taxon>Vibrio</taxon>
    </lineage>
</organism>
<dbReference type="Proteomes" id="UP000348942">
    <property type="component" value="Chromosome 1"/>
</dbReference>
<evidence type="ECO:0000256" key="3">
    <source>
        <dbReference type="ARBA" id="ARBA00022989"/>
    </source>
</evidence>
<dbReference type="EMBL" id="CP045699">
    <property type="protein sequence ID" value="QGA64016.1"/>
    <property type="molecule type" value="Genomic_DNA"/>
</dbReference>
<comment type="similarity">
    <text evidence="5">Belongs to the TatC family.</text>
</comment>
<keyword evidence="5" id="KW-0813">Transport</keyword>
<keyword evidence="5" id="KW-0653">Protein transport</keyword>
<keyword evidence="5" id="KW-0811">Translocation</keyword>
<dbReference type="PRINTS" id="PR01840">
    <property type="entry name" value="TATCFAMILY"/>
</dbReference>
<evidence type="ECO:0000313" key="8">
    <source>
        <dbReference type="Proteomes" id="UP000348942"/>
    </source>
</evidence>
<keyword evidence="4 5" id="KW-0472">Membrane</keyword>
<name>A0A5Q0TD42_9VIBR</name>
<accession>A0A5Q0TD42</accession>
<dbReference type="RefSeq" id="WP_153445616.1">
    <property type="nucleotide sequence ID" value="NZ_CP045699.1"/>
</dbReference>
<dbReference type="InterPro" id="IPR002033">
    <property type="entry name" value="TatC"/>
</dbReference>
<evidence type="ECO:0000256" key="1">
    <source>
        <dbReference type="ARBA" id="ARBA00004141"/>
    </source>
</evidence>
<evidence type="ECO:0000256" key="4">
    <source>
        <dbReference type="ARBA" id="ARBA00023136"/>
    </source>
</evidence>
<dbReference type="AlphaFoldDB" id="A0A5Q0TD42"/>
<comment type="subunit">
    <text evidence="5">The Tat system comprises two distinct complexes: a TatABC complex, containing multiple copies of TatA, TatB and TatC subunits, and a separate TatA complex, containing only TatA subunits. Substrates initially bind to the TatABC complex, which probably triggers association of the separate TatA complex to form the active translocon.</text>
</comment>
<gene>
    <name evidence="5 7" type="primary">tatC</name>
    <name evidence="7" type="ORF">GFB47_00365</name>
</gene>
<feature type="transmembrane region" description="Helical" evidence="5">
    <location>
        <begin position="21"/>
        <end position="40"/>
    </location>
</feature>
<dbReference type="PANTHER" id="PTHR30371:SF0">
    <property type="entry name" value="SEC-INDEPENDENT PROTEIN TRANSLOCASE PROTEIN TATC, CHLOROPLASTIC-RELATED"/>
    <property type="match status" value="1"/>
</dbReference>
<protein>
    <recommendedName>
        <fullName evidence="5">Sec-independent protein translocase protein TatC</fullName>
    </recommendedName>
</protein>
<dbReference type="PANTHER" id="PTHR30371">
    <property type="entry name" value="SEC-INDEPENDENT PROTEIN TRANSLOCASE PROTEIN TATC"/>
    <property type="match status" value="1"/>
</dbReference>
<reference evidence="7 8" key="1">
    <citation type="submission" date="2019-10" db="EMBL/GenBank/DDBJ databases">
        <title>Vibrio sp. nov., isolated from Coralline algae surface.</title>
        <authorList>
            <person name="Geng Y."/>
            <person name="Zhang X."/>
        </authorList>
    </citation>
    <scope>NUCLEOTIDE SEQUENCE [LARGE SCALE GENOMIC DNA]</scope>
    <source>
        <strain evidence="7 8">SM1977</strain>
    </source>
</reference>
<dbReference type="Pfam" id="PF00902">
    <property type="entry name" value="TatC"/>
    <property type="match status" value="1"/>
</dbReference>
<evidence type="ECO:0000256" key="2">
    <source>
        <dbReference type="ARBA" id="ARBA00022692"/>
    </source>
</evidence>
<evidence type="ECO:0000313" key="7">
    <source>
        <dbReference type="EMBL" id="QGA64016.1"/>
    </source>
</evidence>
<feature type="transmembrane region" description="Helical" evidence="5">
    <location>
        <begin position="158"/>
        <end position="184"/>
    </location>
</feature>
<feature type="transmembrane region" description="Helical" evidence="5">
    <location>
        <begin position="219"/>
        <end position="237"/>
    </location>
</feature>
<feature type="transmembrane region" description="Helical" evidence="5">
    <location>
        <begin position="196"/>
        <end position="213"/>
    </location>
</feature>
<keyword evidence="8" id="KW-1185">Reference proteome</keyword>
<keyword evidence="2 5" id="KW-0812">Transmembrane</keyword>
<sequence length="260" mass="28925">MSTEQQAQPLITHLLELRNRILKALASILIIFIAIVWFSSQIYEFVSAPLISRLPAGGSMIATDVASPFFTPLKLTLTVAVFIAVPFVLYQIWAFVAPGLYKHERRLIAPLLFSSSLLFYCGVAFAYYVVFPLIFSFFTAITLGGVEFATDISSYLDFVLSLFMAFGIAFEVPVAIILLCWTGATDAKTLSEKRPYVVVIAFVVGMLLTPPDMVSQTLLAVPMCILFEIGLFFSRFYTRPSEDDDETEDDEDQETSAKAD</sequence>